<evidence type="ECO:0000259" key="8">
    <source>
        <dbReference type="Pfam" id="PF00814"/>
    </source>
</evidence>
<gene>
    <name evidence="7 9" type="primary">tsaD</name>
    <name evidence="9" type="ORF">GCM10023173_17180</name>
</gene>
<dbReference type="SUPFAM" id="SSF53067">
    <property type="entry name" value="Actin-like ATPase domain"/>
    <property type="match status" value="2"/>
</dbReference>
<keyword evidence="5 7" id="KW-0012">Acyltransferase</keyword>
<dbReference type="CDD" id="cd24133">
    <property type="entry name" value="ASKHA_NBD_TsaD_bac"/>
    <property type="match status" value="1"/>
</dbReference>
<comment type="catalytic activity">
    <reaction evidence="6 7">
        <text>L-threonylcarbamoyladenylate + adenosine(37) in tRNA = N(6)-L-threonylcarbamoyladenosine(37) in tRNA + AMP + H(+)</text>
        <dbReference type="Rhea" id="RHEA:37059"/>
        <dbReference type="Rhea" id="RHEA-COMP:10162"/>
        <dbReference type="Rhea" id="RHEA-COMP:10163"/>
        <dbReference type="ChEBI" id="CHEBI:15378"/>
        <dbReference type="ChEBI" id="CHEBI:73682"/>
        <dbReference type="ChEBI" id="CHEBI:74411"/>
        <dbReference type="ChEBI" id="CHEBI:74418"/>
        <dbReference type="ChEBI" id="CHEBI:456215"/>
        <dbReference type="EC" id="2.3.1.234"/>
    </reaction>
</comment>
<feature type="binding site" evidence="7">
    <location>
        <position position="114"/>
    </location>
    <ligand>
        <name>Fe cation</name>
        <dbReference type="ChEBI" id="CHEBI:24875"/>
    </ligand>
</feature>
<reference evidence="10" key="1">
    <citation type="journal article" date="2019" name="Int. J. Syst. Evol. Microbiol.">
        <title>The Global Catalogue of Microorganisms (GCM) 10K type strain sequencing project: providing services to taxonomists for standard genome sequencing and annotation.</title>
        <authorList>
            <consortium name="The Broad Institute Genomics Platform"/>
            <consortium name="The Broad Institute Genome Sequencing Center for Infectious Disease"/>
            <person name="Wu L."/>
            <person name="Ma J."/>
        </authorList>
    </citation>
    <scope>NUCLEOTIDE SEQUENCE [LARGE SCALE GENOMIC DNA]</scope>
    <source>
        <strain evidence="10">JCM 17858</strain>
    </source>
</reference>
<feature type="binding site" evidence="7">
    <location>
        <position position="302"/>
    </location>
    <ligand>
        <name>Fe cation</name>
        <dbReference type="ChEBI" id="CHEBI:24875"/>
    </ligand>
</feature>
<keyword evidence="2 7" id="KW-0819">tRNA processing</keyword>
<dbReference type="Proteomes" id="UP001500394">
    <property type="component" value="Unassembled WGS sequence"/>
</dbReference>
<evidence type="ECO:0000256" key="1">
    <source>
        <dbReference type="ARBA" id="ARBA00022679"/>
    </source>
</evidence>
<feature type="domain" description="Gcp-like" evidence="8">
    <location>
        <begin position="23"/>
        <end position="308"/>
    </location>
</feature>
<comment type="subcellular location">
    <subcellularLocation>
        <location evidence="7">Cytoplasm</location>
    </subcellularLocation>
</comment>
<evidence type="ECO:0000256" key="6">
    <source>
        <dbReference type="ARBA" id="ARBA00048117"/>
    </source>
</evidence>
<comment type="function">
    <text evidence="7">Required for the formation of a threonylcarbamoyl group on adenosine at position 37 (t(6)A37) in tRNAs that read codons beginning with adenine. Is involved in the transfer of the threonylcarbamoyl moiety of threonylcarbamoyl-AMP (TC-AMP) to the N6 group of A37, together with TsaE and TsaB. TsaD likely plays a direct catalytic role in this reaction.</text>
</comment>
<dbReference type="PRINTS" id="PR00789">
    <property type="entry name" value="OSIALOPTASE"/>
</dbReference>
<proteinExistence type="inferred from homology"/>
<evidence type="ECO:0000256" key="2">
    <source>
        <dbReference type="ARBA" id="ARBA00022694"/>
    </source>
</evidence>
<protein>
    <recommendedName>
        <fullName evidence="7">tRNA N6-adenosine threonylcarbamoyltransferase</fullName>
        <ecNumber evidence="7">2.3.1.234</ecNumber>
    </recommendedName>
    <alternativeName>
        <fullName evidence="7">N6-L-threonylcarbamoyladenine synthase</fullName>
        <shortName evidence="7">t(6)A synthase</shortName>
    </alternativeName>
    <alternativeName>
        <fullName evidence="7">t(6)A37 threonylcarbamoyladenosine biosynthesis protein TsaD</fullName>
    </alternativeName>
    <alternativeName>
        <fullName evidence="7">tRNA threonylcarbamoyladenosine biosynthesis protein TsaD</fullName>
    </alternativeName>
</protein>
<sequence length="335" mass="36392">MAVILGIESSCDETSASICIDGEIRSNIIATQAIHAKYGGVVPELASRAHQQNIIPTVDQAIQQAKITKNDVDAVAFTRGPGLLGSLLVGTSFAKSFALARQIPLIEVNHMQAHILAHFIDEPKPNFPFLCLTVSGGHTQIVLVKDYFDMELIGQTLDDAAGEAFDKTAKILNLPYPGGPLIDKYAQQGDSKAFALPEPNIPDLNFSFSGLKTAILYLVQGELKKNPSFLDDHLYDLCASVQDRIVSILLNKLRKAAKITGVKDVAIAGGVSANSGLRKSLYEMGEKYKWKVFIPKFEYCTDNAAMIAIAGYHKYLKGEFVEQDIAPLARLNVVG</sequence>
<evidence type="ECO:0000313" key="9">
    <source>
        <dbReference type="EMBL" id="GAA4517082.1"/>
    </source>
</evidence>
<dbReference type="Gene3D" id="3.30.420.40">
    <property type="match status" value="2"/>
</dbReference>
<feature type="binding site" evidence="7">
    <location>
        <position position="110"/>
    </location>
    <ligand>
        <name>Fe cation</name>
        <dbReference type="ChEBI" id="CHEBI:24875"/>
    </ligand>
</feature>
<dbReference type="InterPro" id="IPR043129">
    <property type="entry name" value="ATPase_NBD"/>
</dbReference>
<dbReference type="HAMAP" id="MF_01445">
    <property type="entry name" value="TsaD"/>
    <property type="match status" value="1"/>
</dbReference>
<dbReference type="NCBIfam" id="TIGR03723">
    <property type="entry name" value="T6A_TsaD_YgjD"/>
    <property type="match status" value="1"/>
</dbReference>
<dbReference type="RefSeq" id="WP_345067492.1">
    <property type="nucleotide sequence ID" value="NZ_BAABGR010000020.1"/>
</dbReference>
<dbReference type="InterPro" id="IPR022450">
    <property type="entry name" value="TsaD"/>
</dbReference>
<evidence type="ECO:0000256" key="4">
    <source>
        <dbReference type="ARBA" id="ARBA00023004"/>
    </source>
</evidence>
<accession>A0ABP8R3Q6</accession>
<name>A0ABP8R3Q6_9SPHI</name>
<keyword evidence="1 7" id="KW-0808">Transferase</keyword>
<comment type="caution">
    <text evidence="9">The sequence shown here is derived from an EMBL/GenBank/DDBJ whole genome shotgun (WGS) entry which is preliminary data.</text>
</comment>
<evidence type="ECO:0000313" key="10">
    <source>
        <dbReference type="Proteomes" id="UP001500394"/>
    </source>
</evidence>
<evidence type="ECO:0000256" key="5">
    <source>
        <dbReference type="ARBA" id="ARBA00023315"/>
    </source>
</evidence>
<keyword evidence="7" id="KW-0963">Cytoplasm</keyword>
<feature type="binding site" evidence="7">
    <location>
        <position position="166"/>
    </location>
    <ligand>
        <name>substrate</name>
    </ligand>
</feature>
<feature type="binding site" evidence="7">
    <location>
        <position position="183"/>
    </location>
    <ligand>
        <name>substrate</name>
    </ligand>
</feature>
<dbReference type="Pfam" id="PF00814">
    <property type="entry name" value="TsaD"/>
    <property type="match status" value="1"/>
</dbReference>
<feature type="binding site" evidence="7">
    <location>
        <begin position="133"/>
        <end position="137"/>
    </location>
    <ligand>
        <name>substrate</name>
    </ligand>
</feature>
<keyword evidence="10" id="KW-1185">Reference proteome</keyword>
<evidence type="ECO:0000256" key="3">
    <source>
        <dbReference type="ARBA" id="ARBA00022723"/>
    </source>
</evidence>
<keyword evidence="4 7" id="KW-0408">Iron</keyword>
<feature type="binding site" evidence="7">
    <location>
        <position position="274"/>
    </location>
    <ligand>
        <name>substrate</name>
    </ligand>
</feature>
<comment type="similarity">
    <text evidence="7">Belongs to the KAE1 / TsaD family.</text>
</comment>
<dbReference type="InterPro" id="IPR017861">
    <property type="entry name" value="KAE1/TsaD"/>
</dbReference>
<organism evidence="9 10">
    <name type="scientific">Sphingobacterium thermophilum</name>
    <dbReference type="NCBI Taxonomy" id="768534"/>
    <lineage>
        <taxon>Bacteria</taxon>
        <taxon>Pseudomonadati</taxon>
        <taxon>Bacteroidota</taxon>
        <taxon>Sphingobacteriia</taxon>
        <taxon>Sphingobacteriales</taxon>
        <taxon>Sphingobacteriaceae</taxon>
        <taxon>Sphingobacterium</taxon>
    </lineage>
</organism>
<dbReference type="NCBIfam" id="TIGR00329">
    <property type="entry name" value="gcp_kae1"/>
    <property type="match status" value="1"/>
</dbReference>
<feature type="binding site" evidence="7">
    <location>
        <position position="179"/>
    </location>
    <ligand>
        <name>substrate</name>
    </ligand>
</feature>
<dbReference type="PANTHER" id="PTHR11735:SF6">
    <property type="entry name" value="TRNA N6-ADENOSINE THREONYLCARBAMOYLTRANSFERASE, MITOCHONDRIAL"/>
    <property type="match status" value="1"/>
</dbReference>
<keyword evidence="3 7" id="KW-0479">Metal-binding</keyword>
<evidence type="ECO:0000256" key="7">
    <source>
        <dbReference type="HAMAP-Rule" id="MF_01445"/>
    </source>
</evidence>
<dbReference type="PANTHER" id="PTHR11735">
    <property type="entry name" value="TRNA N6-ADENOSINE THREONYLCARBAMOYLTRANSFERASE"/>
    <property type="match status" value="1"/>
</dbReference>
<dbReference type="EC" id="2.3.1.234" evidence="7"/>
<dbReference type="InterPro" id="IPR000905">
    <property type="entry name" value="Gcp-like_dom"/>
</dbReference>
<comment type="cofactor">
    <cofactor evidence="7">
        <name>Fe(2+)</name>
        <dbReference type="ChEBI" id="CHEBI:29033"/>
    </cofactor>
    <text evidence="7">Binds 1 Fe(2+) ion per subunit.</text>
</comment>
<dbReference type="EMBL" id="BAABGR010000020">
    <property type="protein sequence ID" value="GAA4517082.1"/>
    <property type="molecule type" value="Genomic_DNA"/>
</dbReference>